<evidence type="ECO:0000313" key="12">
    <source>
        <dbReference type="EMBL" id="RMB58404.1"/>
    </source>
</evidence>
<evidence type="ECO:0000256" key="6">
    <source>
        <dbReference type="ARBA" id="ARBA00022603"/>
    </source>
</evidence>
<evidence type="ECO:0000256" key="2">
    <source>
        <dbReference type="ARBA" id="ARBA00005369"/>
    </source>
</evidence>
<evidence type="ECO:0000256" key="5">
    <source>
        <dbReference type="ARBA" id="ARBA00022490"/>
    </source>
</evidence>
<organism evidence="12 13">
    <name type="scientific">Tessaracoccus antarcticus</name>
    <dbReference type="NCBI Taxonomy" id="2479848"/>
    <lineage>
        <taxon>Bacteria</taxon>
        <taxon>Bacillati</taxon>
        <taxon>Actinomycetota</taxon>
        <taxon>Actinomycetes</taxon>
        <taxon>Propionibacteriales</taxon>
        <taxon>Propionibacteriaceae</taxon>
        <taxon>Tessaracoccus</taxon>
    </lineage>
</organism>
<evidence type="ECO:0000256" key="4">
    <source>
        <dbReference type="ARBA" id="ARBA00013346"/>
    </source>
</evidence>
<dbReference type="SUPFAM" id="SSF53335">
    <property type="entry name" value="S-adenosyl-L-methionine-dependent methyltransferases"/>
    <property type="match status" value="1"/>
</dbReference>
<keyword evidence="13" id="KW-1185">Reference proteome</keyword>
<dbReference type="RefSeq" id="WP_121902441.1">
    <property type="nucleotide sequence ID" value="NZ_REFW01000004.1"/>
</dbReference>
<dbReference type="Gene3D" id="3.40.50.150">
    <property type="entry name" value="Vaccinia Virus protein VP39"/>
    <property type="match status" value="1"/>
</dbReference>
<dbReference type="AlphaFoldDB" id="A0A3M0G0F2"/>
<dbReference type="InterPro" id="IPR000682">
    <property type="entry name" value="PCMT"/>
</dbReference>
<dbReference type="EC" id="2.1.1.77" evidence="3"/>
<dbReference type="OrthoDB" id="4035289at2"/>
<evidence type="ECO:0000313" key="13">
    <source>
        <dbReference type="Proteomes" id="UP000275256"/>
    </source>
</evidence>
<evidence type="ECO:0000256" key="3">
    <source>
        <dbReference type="ARBA" id="ARBA00011890"/>
    </source>
</evidence>
<dbReference type="CDD" id="cd02440">
    <property type="entry name" value="AdoMet_MTases"/>
    <property type="match status" value="1"/>
</dbReference>
<protein>
    <recommendedName>
        <fullName evidence="4">Protein-L-isoaspartate O-methyltransferase</fullName>
        <ecNumber evidence="3">2.1.1.77</ecNumber>
    </recommendedName>
    <alternativeName>
        <fullName evidence="11">L-isoaspartyl protein carboxyl methyltransferase</fullName>
    </alternativeName>
    <alternativeName>
        <fullName evidence="9">Protein L-isoaspartyl methyltransferase</fullName>
    </alternativeName>
    <alternativeName>
        <fullName evidence="10">Protein-beta-aspartate methyltransferase</fullName>
    </alternativeName>
</protein>
<evidence type="ECO:0000256" key="10">
    <source>
        <dbReference type="ARBA" id="ARBA00031323"/>
    </source>
</evidence>
<comment type="caution">
    <text evidence="12">The sequence shown here is derived from an EMBL/GenBank/DDBJ whole genome shotgun (WGS) entry which is preliminary data.</text>
</comment>
<dbReference type="PANTHER" id="PTHR11579:SF0">
    <property type="entry name" value="PROTEIN-L-ISOASPARTATE(D-ASPARTATE) O-METHYLTRANSFERASE"/>
    <property type="match status" value="1"/>
</dbReference>
<proteinExistence type="inferred from homology"/>
<dbReference type="Pfam" id="PF01135">
    <property type="entry name" value="PCMT"/>
    <property type="match status" value="1"/>
</dbReference>
<name>A0A3M0G0F2_9ACTN</name>
<dbReference type="GO" id="GO:0004719">
    <property type="term" value="F:protein-L-isoaspartate (D-aspartate) O-methyltransferase activity"/>
    <property type="evidence" value="ECO:0007669"/>
    <property type="project" value="UniProtKB-EC"/>
</dbReference>
<dbReference type="EMBL" id="REFW01000004">
    <property type="protein sequence ID" value="RMB58404.1"/>
    <property type="molecule type" value="Genomic_DNA"/>
</dbReference>
<comment type="similarity">
    <text evidence="2">Belongs to the methyltransferase superfamily. L-isoaspartyl/D-aspartyl protein methyltransferase family.</text>
</comment>
<keyword evidence="8" id="KW-0949">S-adenosyl-L-methionine</keyword>
<evidence type="ECO:0000256" key="9">
    <source>
        <dbReference type="ARBA" id="ARBA00030757"/>
    </source>
</evidence>
<keyword evidence="5" id="KW-0963">Cytoplasm</keyword>
<reference evidence="12 13" key="1">
    <citation type="submission" date="2018-10" db="EMBL/GenBank/DDBJ databases">
        <title>Tessaracoccus antarcticuss sp. nov., isolated from sediment.</title>
        <authorList>
            <person name="Zhou L.Y."/>
            <person name="Du Z.J."/>
        </authorList>
    </citation>
    <scope>NUCLEOTIDE SEQUENCE [LARGE SCALE GENOMIC DNA]</scope>
    <source>
        <strain evidence="12 13">JDX10</strain>
    </source>
</reference>
<comment type="subcellular location">
    <subcellularLocation>
        <location evidence="1">Cytoplasm</location>
    </subcellularLocation>
</comment>
<gene>
    <name evidence="12" type="ORF">EAX62_14540</name>
</gene>
<dbReference type="GO" id="GO:0032259">
    <property type="term" value="P:methylation"/>
    <property type="evidence" value="ECO:0007669"/>
    <property type="project" value="UniProtKB-KW"/>
</dbReference>
<evidence type="ECO:0000256" key="11">
    <source>
        <dbReference type="ARBA" id="ARBA00031350"/>
    </source>
</evidence>
<keyword evidence="6 12" id="KW-0489">Methyltransferase</keyword>
<accession>A0A3M0G0F2</accession>
<sequence>MRAAVQSAFEAVPRTAFLPASMRPHAHSDRPLPLIHGQTNSQPSTVAAMLELLDVQPGHKVLDLGSGSGWTTGLLAHLVGADGSVLGIERIADLALGARAALDATGPWPQATVRVSTPGVLGAPMDAPFDRILVSAEATHLPRGLVRQLRPDGVMVIPIAGVMTRVERRDGATHVTQHGLYVFVPLIEQ</sequence>
<dbReference type="Proteomes" id="UP000275256">
    <property type="component" value="Unassembled WGS sequence"/>
</dbReference>
<dbReference type="InterPro" id="IPR029063">
    <property type="entry name" value="SAM-dependent_MTases_sf"/>
</dbReference>
<evidence type="ECO:0000256" key="1">
    <source>
        <dbReference type="ARBA" id="ARBA00004496"/>
    </source>
</evidence>
<dbReference type="PANTHER" id="PTHR11579">
    <property type="entry name" value="PROTEIN-L-ISOASPARTATE O-METHYLTRANSFERASE"/>
    <property type="match status" value="1"/>
</dbReference>
<dbReference type="GO" id="GO:0005737">
    <property type="term" value="C:cytoplasm"/>
    <property type="evidence" value="ECO:0007669"/>
    <property type="project" value="UniProtKB-SubCell"/>
</dbReference>
<keyword evidence="7 12" id="KW-0808">Transferase</keyword>
<evidence type="ECO:0000256" key="7">
    <source>
        <dbReference type="ARBA" id="ARBA00022679"/>
    </source>
</evidence>
<evidence type="ECO:0000256" key="8">
    <source>
        <dbReference type="ARBA" id="ARBA00022691"/>
    </source>
</evidence>